<dbReference type="Proteomes" id="UP000189426">
    <property type="component" value="Unassembled WGS sequence"/>
</dbReference>
<dbReference type="InterPro" id="IPR006118">
    <property type="entry name" value="Recombinase_CS"/>
</dbReference>
<dbReference type="InterPro" id="IPR050639">
    <property type="entry name" value="SSR_resolvase"/>
</dbReference>
<dbReference type="SUPFAM" id="SSF53041">
    <property type="entry name" value="Resolvase-like"/>
    <property type="match status" value="1"/>
</dbReference>
<dbReference type="InterPro" id="IPR036162">
    <property type="entry name" value="Resolvase-like_N_sf"/>
</dbReference>
<dbReference type="GO" id="GO:0003677">
    <property type="term" value="F:DNA binding"/>
    <property type="evidence" value="ECO:0007669"/>
    <property type="project" value="UniProtKB-KW"/>
</dbReference>
<dbReference type="GO" id="GO:0015074">
    <property type="term" value="P:DNA integration"/>
    <property type="evidence" value="ECO:0007669"/>
    <property type="project" value="UniProtKB-KW"/>
</dbReference>
<keyword evidence="1" id="KW-0229">DNA integration</keyword>
<dbReference type="PANTHER" id="PTHR30461">
    <property type="entry name" value="DNA-INVERTASE FROM LAMBDOID PROPHAGE"/>
    <property type="match status" value="1"/>
</dbReference>
<dbReference type="PANTHER" id="PTHR30461:SF2">
    <property type="entry name" value="SERINE RECOMBINASE PINE-RELATED"/>
    <property type="match status" value="1"/>
</dbReference>
<dbReference type="Gene3D" id="3.40.50.1390">
    <property type="entry name" value="Resolvase, N-terminal catalytic domain"/>
    <property type="match status" value="1"/>
</dbReference>
<name>A0A1V3I8K7_9PAST</name>
<proteinExistence type="predicted"/>
<dbReference type="InterPro" id="IPR006119">
    <property type="entry name" value="Resolv_N"/>
</dbReference>
<dbReference type="STRING" id="1908257.BKK47_11875"/>
<keyword evidence="2" id="KW-0238">DNA-binding</keyword>
<organism evidence="6 7">
    <name type="scientific">Rodentibacter mrazii</name>
    <dbReference type="NCBI Taxonomy" id="1908257"/>
    <lineage>
        <taxon>Bacteria</taxon>
        <taxon>Pseudomonadati</taxon>
        <taxon>Pseudomonadota</taxon>
        <taxon>Gammaproteobacteria</taxon>
        <taxon>Pasteurellales</taxon>
        <taxon>Pasteurellaceae</taxon>
        <taxon>Rodentibacter</taxon>
    </lineage>
</organism>
<evidence type="ECO:0000256" key="4">
    <source>
        <dbReference type="PIRSR" id="PIRSR606118-50"/>
    </source>
</evidence>
<evidence type="ECO:0000259" key="5">
    <source>
        <dbReference type="PROSITE" id="PS51736"/>
    </source>
</evidence>
<dbReference type="CDD" id="cd03768">
    <property type="entry name" value="SR_ResInv"/>
    <property type="match status" value="1"/>
</dbReference>
<sequence length="198" mass="22358">MAKIGFARVSTQQQDLAEQIRTLEEFGCIKIFSGKHSGKADKNKKQLDELLDYIREGDIVVVTKLDRLGRSLTQCLNTLEIFKKKNVGFVAIQQGIDTRKQDNPMGTALIQLLGIFAELERSFIVERTQEGKRAKLTSGNKKALGGRPPKVTEKIRHKIYKDFKSGHSISVVMQNYNLSKSTVAKLKGIYNREYINKA</sequence>
<gene>
    <name evidence="6" type="ORF">BKK47_11875</name>
</gene>
<comment type="caution">
    <text evidence="6">The sequence shown here is derived from an EMBL/GenBank/DDBJ whole genome shotgun (WGS) entry which is preliminary data.</text>
</comment>
<evidence type="ECO:0000313" key="6">
    <source>
        <dbReference type="EMBL" id="OOF35953.1"/>
    </source>
</evidence>
<dbReference type="GO" id="GO:0000150">
    <property type="term" value="F:DNA strand exchange activity"/>
    <property type="evidence" value="ECO:0007669"/>
    <property type="project" value="InterPro"/>
</dbReference>
<evidence type="ECO:0000256" key="3">
    <source>
        <dbReference type="ARBA" id="ARBA00023172"/>
    </source>
</evidence>
<feature type="active site" description="O-(5'-phospho-DNA)-serine intermediate" evidence="4">
    <location>
        <position position="10"/>
    </location>
</feature>
<reference evidence="6 7" key="1">
    <citation type="submission" date="2016-10" db="EMBL/GenBank/DDBJ databases">
        <title>Rodentibacter gen. nov. and new species.</title>
        <authorList>
            <person name="Christensen H."/>
        </authorList>
    </citation>
    <scope>NUCLEOTIDE SEQUENCE [LARGE SCALE GENOMIC DNA]</scope>
    <source>
        <strain evidence="6 7">Ppn418</strain>
    </source>
</reference>
<evidence type="ECO:0000313" key="7">
    <source>
        <dbReference type="Proteomes" id="UP000189426"/>
    </source>
</evidence>
<keyword evidence="3" id="KW-0233">DNA recombination</keyword>
<feature type="domain" description="Resolvase/invertase-type recombinase catalytic" evidence="5">
    <location>
        <begin position="2"/>
        <end position="139"/>
    </location>
</feature>
<evidence type="ECO:0000256" key="1">
    <source>
        <dbReference type="ARBA" id="ARBA00022908"/>
    </source>
</evidence>
<dbReference type="PROSITE" id="PS00398">
    <property type="entry name" value="RECOMBINASES_2"/>
    <property type="match status" value="1"/>
</dbReference>
<dbReference type="SMART" id="SM00857">
    <property type="entry name" value="Resolvase"/>
    <property type="match status" value="1"/>
</dbReference>
<keyword evidence="7" id="KW-1185">Reference proteome</keyword>
<dbReference type="PROSITE" id="PS51736">
    <property type="entry name" value="RECOMBINASES_3"/>
    <property type="match status" value="1"/>
</dbReference>
<evidence type="ECO:0000256" key="2">
    <source>
        <dbReference type="ARBA" id="ARBA00023125"/>
    </source>
</evidence>
<dbReference type="EMBL" id="MLHG01000119">
    <property type="protein sequence ID" value="OOF35953.1"/>
    <property type="molecule type" value="Genomic_DNA"/>
</dbReference>
<dbReference type="AlphaFoldDB" id="A0A1V3I8K7"/>
<protein>
    <submittedName>
        <fullName evidence="6">Resolvase</fullName>
    </submittedName>
</protein>
<accession>A0A1V3I8K7</accession>
<dbReference type="RefSeq" id="WP_077495057.1">
    <property type="nucleotide sequence ID" value="NZ_MLHG01000119.1"/>
</dbReference>
<dbReference type="Pfam" id="PF00239">
    <property type="entry name" value="Resolvase"/>
    <property type="match status" value="1"/>
</dbReference>